<proteinExistence type="predicted"/>
<dbReference type="EMBL" id="AMQM01004294">
    <property type="status" value="NOT_ANNOTATED_CDS"/>
    <property type="molecule type" value="Genomic_DNA"/>
</dbReference>
<protein>
    <submittedName>
        <fullName evidence="2 3">Uncharacterized protein</fullName>
    </submittedName>
</protein>
<dbReference type="EMBL" id="KB096502">
    <property type="protein sequence ID" value="ESO04251.1"/>
    <property type="molecule type" value="Genomic_DNA"/>
</dbReference>
<dbReference type="CTD" id="20204119"/>
<dbReference type="InParanoid" id="T1F5M0"/>
<evidence type="ECO:0000256" key="1">
    <source>
        <dbReference type="SAM" id="MobiDB-lite"/>
    </source>
</evidence>
<organism evidence="3 4">
    <name type="scientific">Helobdella robusta</name>
    <name type="common">Californian leech</name>
    <dbReference type="NCBI Taxonomy" id="6412"/>
    <lineage>
        <taxon>Eukaryota</taxon>
        <taxon>Metazoa</taxon>
        <taxon>Spiralia</taxon>
        <taxon>Lophotrochozoa</taxon>
        <taxon>Annelida</taxon>
        <taxon>Clitellata</taxon>
        <taxon>Hirudinea</taxon>
        <taxon>Rhynchobdellida</taxon>
        <taxon>Glossiphoniidae</taxon>
        <taxon>Helobdella</taxon>
    </lineage>
</organism>
<sequence length="184" mass="20943">MTEFEYEVEKQQFLAPQLRHHHIAVALCGRNASETKSPSIFQIVAIHIKAPKKAGGFSIHSYDLNIKAIGNTVDNVERKKKKSGGSRPIDKPLNTTSSSKNSSRDKREVKNLELTSEELIYFSSEREKSERFIDQESNISIDKTLDAEFINAWAFTEKPNNQEKSRIAESTYCRLNSSYMPTLD</sequence>
<evidence type="ECO:0000313" key="3">
    <source>
        <dbReference type="EnsemblMetazoa" id="HelroP172607"/>
    </source>
</evidence>
<dbReference type="KEGG" id="hro:HELRODRAFT_172607"/>
<dbReference type="RefSeq" id="XP_009017520.1">
    <property type="nucleotide sequence ID" value="XM_009019272.1"/>
</dbReference>
<dbReference type="Proteomes" id="UP000015101">
    <property type="component" value="Unassembled WGS sequence"/>
</dbReference>
<gene>
    <name evidence="3" type="primary">20204119</name>
    <name evidence="2" type="ORF">HELRODRAFT_172607</name>
</gene>
<dbReference type="AlphaFoldDB" id="T1F5M0"/>
<keyword evidence="4" id="KW-1185">Reference proteome</keyword>
<reference evidence="2 4" key="2">
    <citation type="journal article" date="2013" name="Nature">
        <title>Insights into bilaterian evolution from three spiralian genomes.</title>
        <authorList>
            <person name="Simakov O."/>
            <person name="Marletaz F."/>
            <person name="Cho S.J."/>
            <person name="Edsinger-Gonzales E."/>
            <person name="Havlak P."/>
            <person name="Hellsten U."/>
            <person name="Kuo D.H."/>
            <person name="Larsson T."/>
            <person name="Lv J."/>
            <person name="Arendt D."/>
            <person name="Savage R."/>
            <person name="Osoegawa K."/>
            <person name="de Jong P."/>
            <person name="Grimwood J."/>
            <person name="Chapman J.A."/>
            <person name="Shapiro H."/>
            <person name="Aerts A."/>
            <person name="Otillar R.P."/>
            <person name="Terry A.Y."/>
            <person name="Boore J.L."/>
            <person name="Grigoriev I.V."/>
            <person name="Lindberg D.R."/>
            <person name="Seaver E.C."/>
            <person name="Weisblat D.A."/>
            <person name="Putnam N.H."/>
            <person name="Rokhsar D.S."/>
        </authorList>
    </citation>
    <scope>NUCLEOTIDE SEQUENCE</scope>
</reference>
<evidence type="ECO:0000313" key="2">
    <source>
        <dbReference type="EMBL" id="ESO04251.1"/>
    </source>
</evidence>
<dbReference type="EnsemblMetazoa" id="HelroT172607">
    <property type="protein sequence ID" value="HelroP172607"/>
    <property type="gene ID" value="HelroG172607"/>
</dbReference>
<dbReference type="GeneID" id="20204119"/>
<reference evidence="3" key="3">
    <citation type="submission" date="2015-06" db="UniProtKB">
        <authorList>
            <consortium name="EnsemblMetazoa"/>
        </authorList>
    </citation>
    <scope>IDENTIFICATION</scope>
</reference>
<reference evidence="4" key="1">
    <citation type="submission" date="2012-12" db="EMBL/GenBank/DDBJ databases">
        <authorList>
            <person name="Hellsten U."/>
            <person name="Grimwood J."/>
            <person name="Chapman J.A."/>
            <person name="Shapiro H."/>
            <person name="Aerts A."/>
            <person name="Otillar R.P."/>
            <person name="Terry A.Y."/>
            <person name="Boore J.L."/>
            <person name="Simakov O."/>
            <person name="Marletaz F."/>
            <person name="Cho S.-J."/>
            <person name="Edsinger-Gonzales E."/>
            <person name="Havlak P."/>
            <person name="Kuo D.-H."/>
            <person name="Larsson T."/>
            <person name="Lv J."/>
            <person name="Arendt D."/>
            <person name="Savage R."/>
            <person name="Osoegawa K."/>
            <person name="de Jong P."/>
            <person name="Lindberg D.R."/>
            <person name="Seaver E.C."/>
            <person name="Weisblat D.A."/>
            <person name="Putnam N.H."/>
            <person name="Grigoriev I.V."/>
            <person name="Rokhsar D.S."/>
        </authorList>
    </citation>
    <scope>NUCLEOTIDE SEQUENCE</scope>
</reference>
<accession>T1F5M0</accession>
<name>T1F5M0_HELRO</name>
<evidence type="ECO:0000313" key="4">
    <source>
        <dbReference type="Proteomes" id="UP000015101"/>
    </source>
</evidence>
<dbReference type="HOGENOM" id="CLU_1469774_0_0_1"/>
<feature type="region of interest" description="Disordered" evidence="1">
    <location>
        <begin position="77"/>
        <end position="109"/>
    </location>
</feature>